<evidence type="ECO:0000256" key="3">
    <source>
        <dbReference type="ARBA" id="ARBA00022989"/>
    </source>
</evidence>
<feature type="transmembrane region" description="Helical" evidence="5">
    <location>
        <begin position="269"/>
        <end position="286"/>
    </location>
</feature>
<dbReference type="InterPro" id="IPR050368">
    <property type="entry name" value="ClC-type_chloride_channel"/>
</dbReference>
<evidence type="ECO:0000256" key="5">
    <source>
        <dbReference type="SAM" id="Phobius"/>
    </source>
</evidence>
<keyword evidence="2 5" id="KW-0812">Transmembrane</keyword>
<proteinExistence type="predicted"/>
<dbReference type="Pfam" id="PF00654">
    <property type="entry name" value="Voltage_CLC"/>
    <property type="match status" value="1"/>
</dbReference>
<dbReference type="Proteomes" id="UP000822152">
    <property type="component" value="Unassembled WGS sequence"/>
</dbReference>
<dbReference type="Gene3D" id="1.10.3080.10">
    <property type="entry name" value="Clc chloride channel"/>
    <property type="match status" value="1"/>
</dbReference>
<feature type="transmembrane region" description="Helical" evidence="5">
    <location>
        <begin position="333"/>
        <end position="352"/>
    </location>
</feature>
<dbReference type="PANTHER" id="PTHR43427">
    <property type="entry name" value="CHLORIDE CHANNEL PROTEIN CLC-E"/>
    <property type="match status" value="1"/>
</dbReference>
<feature type="transmembrane region" description="Helical" evidence="5">
    <location>
        <begin position="67"/>
        <end position="86"/>
    </location>
</feature>
<dbReference type="SUPFAM" id="SSF81340">
    <property type="entry name" value="Clc chloride channel"/>
    <property type="match status" value="1"/>
</dbReference>
<feature type="transmembrane region" description="Helical" evidence="5">
    <location>
        <begin position="33"/>
        <end position="55"/>
    </location>
</feature>
<evidence type="ECO:0000256" key="2">
    <source>
        <dbReference type="ARBA" id="ARBA00022692"/>
    </source>
</evidence>
<dbReference type="PRINTS" id="PR00762">
    <property type="entry name" value="CLCHANNEL"/>
</dbReference>
<evidence type="ECO:0000313" key="6">
    <source>
        <dbReference type="EMBL" id="NSF73536.1"/>
    </source>
</evidence>
<keyword evidence="4 5" id="KW-0472">Membrane</keyword>
<feature type="transmembrane region" description="Helical" evidence="5">
    <location>
        <begin position="364"/>
        <end position="385"/>
    </location>
</feature>
<dbReference type="PANTHER" id="PTHR43427:SF12">
    <property type="entry name" value="CHLORIDE TRANSPORTER"/>
    <property type="match status" value="1"/>
</dbReference>
<feature type="transmembrane region" description="Helical" evidence="5">
    <location>
        <begin position="236"/>
        <end position="262"/>
    </location>
</feature>
<gene>
    <name evidence="6" type="ORF">G4952_06845</name>
</gene>
<accession>A0ABX2GME4</accession>
<comment type="caution">
    <text evidence="6">The sequence shown here is derived from an EMBL/GenBank/DDBJ whole genome shotgun (WGS) entry which is preliminary data.</text>
</comment>
<keyword evidence="3 5" id="KW-1133">Transmembrane helix</keyword>
<name>A0ABX2GME4_9FIRM</name>
<dbReference type="InterPro" id="IPR001807">
    <property type="entry name" value="ClC"/>
</dbReference>
<evidence type="ECO:0000313" key="7">
    <source>
        <dbReference type="Proteomes" id="UP000822152"/>
    </source>
</evidence>
<organism evidence="6 7">
    <name type="scientific">Blautia wexlerae</name>
    <dbReference type="NCBI Taxonomy" id="418240"/>
    <lineage>
        <taxon>Bacteria</taxon>
        <taxon>Bacillati</taxon>
        <taxon>Bacillota</taxon>
        <taxon>Clostridia</taxon>
        <taxon>Lachnospirales</taxon>
        <taxon>Lachnospiraceae</taxon>
        <taxon>Blautia</taxon>
    </lineage>
</organism>
<evidence type="ECO:0000256" key="4">
    <source>
        <dbReference type="ARBA" id="ARBA00023136"/>
    </source>
</evidence>
<reference evidence="6 7" key="1">
    <citation type="journal article" date="2020" name="Cell Host Microbe">
        <title>Functional and Genomic Variation between Human-Derived Isolates of Lachnospiraceae Reveals Inter- and Intra-Species Diversity.</title>
        <authorList>
            <person name="Sorbara M.T."/>
            <person name="Littmann E.R."/>
            <person name="Fontana E."/>
            <person name="Moody T.U."/>
            <person name="Kohout C.E."/>
            <person name="Gjonbalaj M."/>
            <person name="Eaton V."/>
            <person name="Seok R."/>
            <person name="Leiner I.M."/>
            <person name="Pamer E.G."/>
        </authorList>
    </citation>
    <scope>NUCLEOTIDE SEQUENCE [LARGE SCALE GENOMIC DNA]</scope>
    <source>
        <strain evidence="6 7">MSK.20.11</strain>
    </source>
</reference>
<protein>
    <submittedName>
        <fullName evidence="6">Chloride channel protein</fullName>
    </submittedName>
</protein>
<keyword evidence="7" id="KW-1185">Reference proteome</keyword>
<feature type="transmembrane region" description="Helical" evidence="5">
    <location>
        <begin position="391"/>
        <end position="410"/>
    </location>
</feature>
<sequence length="431" mass="46278">MRKMEEEKEQKVKEKLSYYGQEIKRDVGNLVKWLFLAVVVGCVTGAASTLFSFALKGVTAYRKANEWIFLLLPVMGLIIVFLYEKIGKEDGGTNQVLSTVRSQDDVPLLSAPLIFISTALTHLAGGSAGREGAAIQLGGSIANQLGRWIHLDEEDRHVIVMCGMSAAFSALFGTPMAAAVFALEVVSVGVMYYTALMPCMIASLIASQFAAGMGVTPESFHVVDIPALSLETGLKMVIVAVGCAVVSIIFCMVLNAVAGLYAKWLKNPYIRVVVGACLVIAVTLLLRTDEYMGSGAELIAKAVETGQTDTFAFLWKIILTALTMRAGFRGGEIVPSFCVGATFGCVMGNLLGLSPSICAACGMAAVFCGVTNCPITSILIAFEMFGFRGVSFYLIAVSISYAASGYYGLYKNQTIVYSKYKAKYVNRHTRV</sequence>
<feature type="transmembrane region" description="Helical" evidence="5">
    <location>
        <begin position="190"/>
        <end position="216"/>
    </location>
</feature>
<comment type="subcellular location">
    <subcellularLocation>
        <location evidence="1">Membrane</location>
        <topology evidence="1">Multi-pass membrane protein</topology>
    </subcellularLocation>
</comment>
<evidence type="ECO:0000256" key="1">
    <source>
        <dbReference type="ARBA" id="ARBA00004141"/>
    </source>
</evidence>
<dbReference type="EMBL" id="JAAIPF010000012">
    <property type="protein sequence ID" value="NSF73536.1"/>
    <property type="molecule type" value="Genomic_DNA"/>
</dbReference>
<feature type="transmembrane region" description="Helical" evidence="5">
    <location>
        <begin position="158"/>
        <end position="183"/>
    </location>
</feature>
<dbReference type="InterPro" id="IPR014743">
    <property type="entry name" value="Cl-channel_core"/>
</dbReference>